<dbReference type="Proteomes" id="UP000664032">
    <property type="component" value="Unassembled WGS sequence"/>
</dbReference>
<gene>
    <name evidence="1" type="ORF">JR316_0003529</name>
</gene>
<proteinExistence type="predicted"/>
<reference evidence="1" key="1">
    <citation type="submission" date="2021-10" db="EMBL/GenBank/DDBJ databases">
        <title>Psilocybe cubensis genome.</title>
        <authorList>
            <person name="Mckernan K.J."/>
            <person name="Crawford S."/>
            <person name="Trippe A."/>
            <person name="Kane L.T."/>
            <person name="Mclaughlin S."/>
        </authorList>
    </citation>
    <scope>NUCLEOTIDE SEQUENCE</scope>
    <source>
        <strain evidence="1">MGC-MH-2018</strain>
    </source>
</reference>
<dbReference type="EMBL" id="JAFIQS020000003">
    <property type="protein sequence ID" value="KAH9484050.1"/>
    <property type="molecule type" value="Genomic_DNA"/>
</dbReference>
<evidence type="ECO:0000313" key="2">
    <source>
        <dbReference type="Proteomes" id="UP000664032"/>
    </source>
</evidence>
<evidence type="ECO:0000313" key="1">
    <source>
        <dbReference type="EMBL" id="KAH9484050.1"/>
    </source>
</evidence>
<protein>
    <submittedName>
        <fullName evidence="1">Protein SIP5</fullName>
    </submittedName>
</protein>
<sequence length="703" mass="75544">MGNSSSSGRGHHDETVDYGCLVPQGVYTGPRDWNQAIVSQLIVARRLAPFYRPLEDYEEDWDDDQILAARKELPDPDNADVVTRIEATNAPSNPHKSKRPGALKEPAKPEAQIYRGAVECPICFLYYPPNINHSRCCDQAICTECFVQIKRAEPTTTHLVSEPAACPYCVQENFGVVYTPPPWRTGLGSDGSVRLIYPSTPAFHMNLTSWFNQSSPWSDSQRASSEPTTVPTHKRRQKSFSADSPEVVTTDQIRPDWEAKLEAVRAAVARRANRRIIMRQVGDRLIPVGVTSGRVHALSPEEAAALGNETAGSRRSRRRQGPQNGQLEQFMGMAGQDLEELMLMEAMRLSLLDHEEHQRKEAEEKKKKAAEEAAGDNGGGNASNELENAAGSQATSGPGPSTLEATSTLRPSNSPNVSSPVSSLSRSGSPSPPKQATLSSQESQQPGRRSWSISRSRTPPPNPVPNLPLSEDNQAAWRDRSSGAPPFSTLNAALTSTSTAAAFLGPSDEQRKSRSITPEPTHAPTPSSSIPSHPTPAQASLPTTTNDIHSLPLPITVEDATPTVAIVDPSPDPIEVNSSTPSVPPAEPHAPAINAEAPQSSSPISSITTVESETGAGTGVSSSNGFLPSSPGSEMSHEQLSHSATTIEDPSKNGQTAAVSTVVEELSSIPIVRPQFTAFYDVAPLLPFAGTFLAKRYDLRRPS</sequence>
<keyword evidence="2" id="KW-1185">Reference proteome</keyword>
<organism evidence="1 2">
    <name type="scientific">Psilocybe cubensis</name>
    <name type="common">Psychedelic mushroom</name>
    <name type="synonym">Stropharia cubensis</name>
    <dbReference type="NCBI Taxonomy" id="181762"/>
    <lineage>
        <taxon>Eukaryota</taxon>
        <taxon>Fungi</taxon>
        <taxon>Dikarya</taxon>
        <taxon>Basidiomycota</taxon>
        <taxon>Agaricomycotina</taxon>
        <taxon>Agaricomycetes</taxon>
        <taxon>Agaricomycetidae</taxon>
        <taxon>Agaricales</taxon>
        <taxon>Agaricineae</taxon>
        <taxon>Strophariaceae</taxon>
        <taxon>Psilocybe</taxon>
    </lineage>
</organism>
<name>A0ACB8H8K0_PSICU</name>
<accession>A0ACB8H8K0</accession>
<comment type="caution">
    <text evidence="1">The sequence shown here is derived from an EMBL/GenBank/DDBJ whole genome shotgun (WGS) entry which is preliminary data.</text>
</comment>